<dbReference type="InterPro" id="IPR004089">
    <property type="entry name" value="MCPsignal_dom"/>
</dbReference>
<accession>W9H0X0</accession>
<reference evidence="10 11" key="1">
    <citation type="submission" date="2013-08" db="EMBL/GenBank/DDBJ databases">
        <title>The genome sequence of Skermanella stibiiresistens.</title>
        <authorList>
            <person name="Zhu W."/>
            <person name="Wang G."/>
        </authorList>
    </citation>
    <scope>NUCLEOTIDE SEQUENCE [LARGE SCALE GENOMIC DNA]</scope>
    <source>
        <strain evidence="10 11">SB22</strain>
    </source>
</reference>
<dbReference type="Gene3D" id="1.10.287.950">
    <property type="entry name" value="Methyl-accepting chemotaxis protein"/>
    <property type="match status" value="1"/>
</dbReference>
<evidence type="ECO:0000256" key="4">
    <source>
        <dbReference type="PROSITE-ProRule" id="PRU00284"/>
    </source>
</evidence>
<feature type="domain" description="HAMP" evidence="8">
    <location>
        <begin position="327"/>
        <end position="380"/>
    </location>
</feature>
<name>W9H0X0_9PROT</name>
<evidence type="ECO:0000259" key="7">
    <source>
        <dbReference type="PROSITE" id="PS50111"/>
    </source>
</evidence>
<sequence length="904" mass="96677">MSSKNKEPVMARLGIMKRLWLAFGLMAALLLTGFGFGGFSLLSTRDDVHAIGEIANEARLAKEIETAMANLRILARDYAHAGDQTLLPRIHELERVLSGRIAEAKQVAGDPVRRRLVTEIEAQTSSYFVSFEKLTELRTRQDTLLRDRMKPLAARIFGHFTEIKDTSAAAGALPASFAAGEAEEHWLVARLVVNHFLITGDQGAKREFDDNVAQQRRHLEDLDPLLTNPKLREAKMALEDGIKLYSADFSEIVASNTEILRLRDDVLLAAGAATSTKANEIVLSAQRGQSEVEAATAAAVKRDLTITIVFGAVSLLIAMTAAHLIARGIVNPINALRKVMVDLTDGDLAVVVPHTTGKDEVGEMARAVDAFKTVAVAAVRTRIGLDNVSANIMMSDADGKIVYCNRAISAMFAACETDLRKSLPHFDSKNLIGTNIDVFHRDPSHQRRLLGGLTSSHKGIAKAGGHTFQVNAHPVSGQRGERLGTIIEWRDLTEELRIEEEISGIVAGAVRGDFSARVDLKGKTGFFLTVSEGINDLAENVCAVAEDLANVLRSLSHGDLTQRIEKDYEGVFQRLKGDFNSTAEKLSDIVSRISQSTAAISEAAREVSAGSLDLSERTEQQASSLEETAASMEQLAATVRSNAENAKQVNEFASTARTAADRGGKVAGDAVDAMRRIEGSSQKISDIIGVIDEIAFQTNLLALNAAVEAARAGDAGRGFAVVAQEVRTLAQRSAQASKEIKALIIDSNTQVRDGVDLVGAAGGALSDIVAGVSRVADLVAEIARATAEQANGLDEINGAVAQMDEMTQKNAALVEESSAAARSMEGQAHDLGSLISFFSVSGGLAHAESGGSSRPAPIVVRKAASVGRVATRPASRPAEPKRAAAHATTLRRVETNDDPDWKEF</sequence>
<dbReference type="PANTHER" id="PTHR43531">
    <property type="entry name" value="PROTEIN ICFG"/>
    <property type="match status" value="1"/>
</dbReference>
<dbReference type="SMART" id="SM00283">
    <property type="entry name" value="MA"/>
    <property type="match status" value="1"/>
</dbReference>
<dbReference type="FunFam" id="1.10.287.950:FF:000001">
    <property type="entry name" value="Methyl-accepting chemotaxis sensory transducer"/>
    <property type="match status" value="1"/>
</dbReference>
<dbReference type="GO" id="GO:0004888">
    <property type="term" value="F:transmembrane signaling receptor activity"/>
    <property type="evidence" value="ECO:0007669"/>
    <property type="project" value="InterPro"/>
</dbReference>
<gene>
    <name evidence="10" type="ORF">N825_04790</name>
</gene>
<dbReference type="PROSITE" id="PS50885">
    <property type="entry name" value="HAMP"/>
    <property type="match status" value="2"/>
</dbReference>
<dbReference type="SUPFAM" id="SSF55785">
    <property type="entry name" value="PYP-like sensor domain (PAS domain)"/>
    <property type="match status" value="1"/>
</dbReference>
<dbReference type="InterPro" id="IPR032255">
    <property type="entry name" value="HBM"/>
</dbReference>
<dbReference type="PATRIC" id="fig|1385369.3.peg.3184"/>
<keyword evidence="11" id="KW-1185">Reference proteome</keyword>
<dbReference type="Proteomes" id="UP000019486">
    <property type="component" value="Unassembled WGS sequence"/>
</dbReference>
<evidence type="ECO:0000256" key="2">
    <source>
        <dbReference type="ARBA" id="ARBA00022481"/>
    </source>
</evidence>
<dbReference type="CDD" id="cd11386">
    <property type="entry name" value="MCP_signal"/>
    <property type="match status" value="1"/>
</dbReference>
<evidence type="ECO:0000256" key="3">
    <source>
        <dbReference type="ARBA" id="ARBA00029447"/>
    </source>
</evidence>
<keyword evidence="4" id="KW-0807">Transducer</keyword>
<feature type="domain" description="HBM" evidence="9">
    <location>
        <begin position="53"/>
        <end position="293"/>
    </location>
</feature>
<feature type="transmembrane region" description="Helical" evidence="6">
    <location>
        <begin position="308"/>
        <end position="330"/>
    </location>
</feature>
<evidence type="ECO:0000259" key="8">
    <source>
        <dbReference type="PROSITE" id="PS50885"/>
    </source>
</evidence>
<dbReference type="STRING" id="1385369.N825_04790"/>
<dbReference type="Gene3D" id="3.30.450.20">
    <property type="entry name" value="PAS domain"/>
    <property type="match status" value="1"/>
</dbReference>
<comment type="similarity">
    <text evidence="3">Belongs to the methyl-accepting chemotaxis (MCP) protein family.</text>
</comment>
<dbReference type="InterPro" id="IPR051310">
    <property type="entry name" value="MCP_chemotaxis"/>
</dbReference>
<dbReference type="SUPFAM" id="SSF58104">
    <property type="entry name" value="Methyl-accepting chemotaxis protein (MCP) signaling domain"/>
    <property type="match status" value="1"/>
</dbReference>
<dbReference type="Pfam" id="PF00015">
    <property type="entry name" value="MCPsignal"/>
    <property type="match status" value="1"/>
</dbReference>
<proteinExistence type="inferred from homology"/>
<dbReference type="AlphaFoldDB" id="W9H0X0"/>
<feature type="region of interest" description="Disordered" evidence="5">
    <location>
        <begin position="866"/>
        <end position="904"/>
    </location>
</feature>
<dbReference type="InterPro" id="IPR004090">
    <property type="entry name" value="Chemotax_Me-accpt_rcpt"/>
</dbReference>
<evidence type="ECO:0000313" key="10">
    <source>
        <dbReference type="EMBL" id="EWY39825.1"/>
    </source>
</evidence>
<evidence type="ECO:0000259" key="9">
    <source>
        <dbReference type="PROSITE" id="PS51753"/>
    </source>
</evidence>
<dbReference type="InterPro" id="IPR003660">
    <property type="entry name" value="HAMP_dom"/>
</dbReference>
<dbReference type="SUPFAM" id="SSF158472">
    <property type="entry name" value="HAMP domain-like"/>
    <property type="match status" value="1"/>
</dbReference>
<dbReference type="GO" id="GO:0005886">
    <property type="term" value="C:plasma membrane"/>
    <property type="evidence" value="ECO:0007669"/>
    <property type="project" value="TreeGrafter"/>
</dbReference>
<dbReference type="PRINTS" id="PR00260">
    <property type="entry name" value="CHEMTRNSDUCR"/>
</dbReference>
<feature type="compositionally biased region" description="Basic and acidic residues" evidence="5">
    <location>
        <begin position="891"/>
        <end position="904"/>
    </location>
</feature>
<feature type="domain" description="HAMP" evidence="8">
    <location>
        <begin position="546"/>
        <end position="591"/>
    </location>
</feature>
<dbReference type="EMBL" id="AVFL01000010">
    <property type="protein sequence ID" value="EWY39825.1"/>
    <property type="molecule type" value="Genomic_DNA"/>
</dbReference>
<evidence type="ECO:0000256" key="5">
    <source>
        <dbReference type="SAM" id="MobiDB-lite"/>
    </source>
</evidence>
<keyword evidence="6" id="KW-0812">Transmembrane</keyword>
<dbReference type="CDD" id="cd00130">
    <property type="entry name" value="PAS"/>
    <property type="match status" value="1"/>
</dbReference>
<feature type="domain" description="Methyl-accepting transducer" evidence="7">
    <location>
        <begin position="596"/>
        <end position="825"/>
    </location>
</feature>
<dbReference type="PROSITE" id="PS51753">
    <property type="entry name" value="HBM"/>
    <property type="match status" value="1"/>
</dbReference>
<dbReference type="Pfam" id="PF00672">
    <property type="entry name" value="HAMP"/>
    <property type="match status" value="1"/>
</dbReference>
<dbReference type="PROSITE" id="PS50111">
    <property type="entry name" value="CHEMOTAXIS_TRANSDUC_2"/>
    <property type="match status" value="1"/>
</dbReference>
<evidence type="ECO:0000256" key="1">
    <source>
        <dbReference type="ARBA" id="ARBA00004370"/>
    </source>
</evidence>
<dbReference type="GO" id="GO:0007165">
    <property type="term" value="P:signal transduction"/>
    <property type="evidence" value="ECO:0007669"/>
    <property type="project" value="UniProtKB-KW"/>
</dbReference>
<dbReference type="SMART" id="SM01358">
    <property type="entry name" value="HBM"/>
    <property type="match status" value="1"/>
</dbReference>
<dbReference type="InterPro" id="IPR000014">
    <property type="entry name" value="PAS"/>
</dbReference>
<dbReference type="SMART" id="SM00304">
    <property type="entry name" value="HAMP"/>
    <property type="match status" value="2"/>
</dbReference>
<dbReference type="Gene3D" id="6.10.340.10">
    <property type="match status" value="1"/>
</dbReference>
<dbReference type="RefSeq" id="WP_063833821.1">
    <property type="nucleotide sequence ID" value="NZ_AVFL01000010.1"/>
</dbReference>
<organism evidence="10 11">
    <name type="scientific">Skermanella stibiiresistens SB22</name>
    <dbReference type="NCBI Taxonomy" id="1385369"/>
    <lineage>
        <taxon>Bacteria</taxon>
        <taxon>Pseudomonadati</taxon>
        <taxon>Pseudomonadota</taxon>
        <taxon>Alphaproteobacteria</taxon>
        <taxon>Rhodospirillales</taxon>
        <taxon>Azospirillaceae</taxon>
        <taxon>Skermanella</taxon>
    </lineage>
</organism>
<evidence type="ECO:0000256" key="6">
    <source>
        <dbReference type="SAM" id="Phobius"/>
    </source>
</evidence>
<dbReference type="GO" id="GO:0006935">
    <property type="term" value="P:chemotaxis"/>
    <property type="evidence" value="ECO:0007669"/>
    <property type="project" value="InterPro"/>
</dbReference>
<comment type="subcellular location">
    <subcellularLocation>
        <location evidence="1">Membrane</location>
    </subcellularLocation>
</comment>
<keyword evidence="6" id="KW-0472">Membrane</keyword>
<comment type="caution">
    <text evidence="10">The sequence shown here is derived from an EMBL/GenBank/DDBJ whole genome shotgun (WGS) entry which is preliminary data.</text>
</comment>
<keyword evidence="6" id="KW-1133">Transmembrane helix</keyword>
<dbReference type="InterPro" id="IPR035965">
    <property type="entry name" value="PAS-like_dom_sf"/>
</dbReference>
<protein>
    <submittedName>
        <fullName evidence="10">Methyl-accepting chemotaxis protein</fullName>
    </submittedName>
</protein>
<dbReference type="CDD" id="cd06225">
    <property type="entry name" value="HAMP"/>
    <property type="match status" value="1"/>
</dbReference>
<dbReference type="PANTHER" id="PTHR43531:SF14">
    <property type="entry name" value="METHYL-ACCEPTING CHEMOTAXIS PROTEIN I-RELATED"/>
    <property type="match status" value="1"/>
</dbReference>
<dbReference type="Pfam" id="PF18947">
    <property type="entry name" value="HAMP_2"/>
    <property type="match status" value="1"/>
</dbReference>
<keyword evidence="2" id="KW-0488">Methylation</keyword>
<evidence type="ECO:0000313" key="11">
    <source>
        <dbReference type="Proteomes" id="UP000019486"/>
    </source>
</evidence>